<reference evidence="3 4" key="1">
    <citation type="submission" date="2019-12" db="EMBL/GenBank/DDBJ databases">
        <title>Nesterenkonia muleiensis sp. nov., a novel actinobacterium isolated from sap of Populus euphratica.</title>
        <authorList>
            <person name="Wang R."/>
        </authorList>
    </citation>
    <scope>NUCLEOTIDE SEQUENCE [LARGE SCALE GENOMIC DNA]</scope>
    <source>
        <strain evidence="3 4">F10</strain>
    </source>
</reference>
<feature type="compositionally biased region" description="Basic and acidic residues" evidence="1">
    <location>
        <begin position="476"/>
        <end position="486"/>
    </location>
</feature>
<dbReference type="InterPro" id="IPR003870">
    <property type="entry name" value="DUF222"/>
</dbReference>
<sequence length="536" mass="57852">MPPPSAPAVWVAPTSDGAGTPAGSSRTVEDAREAPALAAAGVEDCAEPPVLPAGYERLEKQPELMAAWHAEVSSRRAEAQRTVHLLDYRDRRVAEEEQSAPHTFRQQAVLKTVHHEAAVLLGMTDHDVRRVLSVAQTAREWLPQVWEQYCLGRLDFTRMRKLVAGAGDLIETNSGNSAAQKALTEALDTQFCSAATGENKNTLDQQVRDFVAEQDPAGHQRRYERAGSQRHVAITHHHNGMSTLRAYLPTLFLADLETRLHSTARRAPRRQGVAGGLKPQPALGPEAPQDPAQEQSTFSQRTADLLAQWLRIGAGSGRGDAQGAVAVRQESTINITVPLGTLTGDSEAPAISSDGRYTLPAGEARRLVNSPTARNSYYLTGLTTGPDGTEQVERIVKLGRRNPMRGLSGGAATPDSAEDSRWTLHADLVQQIRSRPNLLKTSSAARFVTGNLRAAVMLRDKQCQVHGCTEPASTAEIDHRTSHDTGGETSGENSWVLCHHHHEVKSHGLLPRLHTGSDPPGGSTDPPPSWATGTAD</sequence>
<evidence type="ECO:0000256" key="1">
    <source>
        <dbReference type="SAM" id="MobiDB-lite"/>
    </source>
</evidence>
<feature type="region of interest" description="Disordered" evidence="1">
    <location>
        <begin position="507"/>
        <end position="536"/>
    </location>
</feature>
<feature type="domain" description="HNH nuclease" evidence="2">
    <location>
        <begin position="451"/>
        <end position="503"/>
    </location>
</feature>
<dbReference type="CDD" id="cd00085">
    <property type="entry name" value="HNHc"/>
    <property type="match status" value="1"/>
</dbReference>
<dbReference type="InterPro" id="IPR003615">
    <property type="entry name" value="HNH_nuc"/>
</dbReference>
<dbReference type="EMBL" id="WRPM01000005">
    <property type="protein sequence ID" value="MVT24850.1"/>
    <property type="molecule type" value="Genomic_DNA"/>
</dbReference>
<gene>
    <name evidence="3" type="ORF">GNZ21_00480</name>
</gene>
<dbReference type="Proteomes" id="UP000460157">
    <property type="component" value="Unassembled WGS sequence"/>
</dbReference>
<evidence type="ECO:0000259" key="2">
    <source>
        <dbReference type="SMART" id="SM00507"/>
    </source>
</evidence>
<dbReference type="SMART" id="SM00507">
    <property type="entry name" value="HNHc"/>
    <property type="match status" value="1"/>
</dbReference>
<feature type="region of interest" description="Disordered" evidence="1">
    <location>
        <begin position="264"/>
        <end position="299"/>
    </location>
</feature>
<dbReference type="AlphaFoldDB" id="A0A7K1UEE1"/>
<evidence type="ECO:0000313" key="3">
    <source>
        <dbReference type="EMBL" id="MVT24850.1"/>
    </source>
</evidence>
<dbReference type="RefSeq" id="WP_157320346.1">
    <property type="nucleotide sequence ID" value="NZ_BMFX01000018.1"/>
</dbReference>
<feature type="region of interest" description="Disordered" evidence="1">
    <location>
        <begin position="1"/>
        <end position="31"/>
    </location>
</feature>
<comment type="caution">
    <text evidence="3">The sequence shown here is derived from an EMBL/GenBank/DDBJ whole genome shotgun (WGS) entry which is preliminary data.</text>
</comment>
<organism evidence="3 4">
    <name type="scientific">Nesterenkonia alkaliphila</name>
    <dbReference type="NCBI Taxonomy" id="1463631"/>
    <lineage>
        <taxon>Bacteria</taxon>
        <taxon>Bacillati</taxon>
        <taxon>Actinomycetota</taxon>
        <taxon>Actinomycetes</taxon>
        <taxon>Micrococcales</taxon>
        <taxon>Micrococcaceae</taxon>
        <taxon>Nesterenkonia</taxon>
    </lineage>
</organism>
<keyword evidence="4" id="KW-1185">Reference proteome</keyword>
<dbReference type="Pfam" id="PF02720">
    <property type="entry name" value="DUF222"/>
    <property type="match status" value="1"/>
</dbReference>
<protein>
    <submittedName>
        <fullName evidence="3">DUF222 domain-containing protein</fullName>
    </submittedName>
</protein>
<name>A0A7K1UEE1_9MICC</name>
<evidence type="ECO:0000313" key="4">
    <source>
        <dbReference type="Proteomes" id="UP000460157"/>
    </source>
</evidence>
<dbReference type="OrthoDB" id="5197219at2"/>
<accession>A0A7K1UEE1</accession>
<feature type="region of interest" description="Disordered" evidence="1">
    <location>
        <begin position="474"/>
        <end position="493"/>
    </location>
</feature>
<proteinExistence type="predicted"/>